<gene>
    <name evidence="3" type="ORF">BSAL_13735</name>
</gene>
<proteinExistence type="predicted"/>
<organism evidence="3 4">
    <name type="scientific">Bodo saltans</name>
    <name type="common">Flagellated protozoan</name>
    <dbReference type="NCBI Taxonomy" id="75058"/>
    <lineage>
        <taxon>Eukaryota</taxon>
        <taxon>Discoba</taxon>
        <taxon>Euglenozoa</taxon>
        <taxon>Kinetoplastea</taxon>
        <taxon>Metakinetoplastina</taxon>
        <taxon>Eubodonida</taxon>
        <taxon>Bodonidae</taxon>
        <taxon>Bodo</taxon>
    </lineage>
</organism>
<keyword evidence="2" id="KW-1133">Transmembrane helix</keyword>
<evidence type="ECO:0000256" key="1">
    <source>
        <dbReference type="SAM" id="MobiDB-lite"/>
    </source>
</evidence>
<evidence type="ECO:0000313" key="4">
    <source>
        <dbReference type="Proteomes" id="UP000051952"/>
    </source>
</evidence>
<keyword evidence="4" id="KW-1185">Reference proteome</keyword>
<reference evidence="4" key="1">
    <citation type="submission" date="2015-09" db="EMBL/GenBank/DDBJ databases">
        <authorList>
            <consortium name="Pathogen Informatics"/>
        </authorList>
    </citation>
    <scope>NUCLEOTIDE SEQUENCE [LARGE SCALE GENOMIC DNA]</scope>
    <source>
        <strain evidence="4">Lake Konstanz</strain>
    </source>
</reference>
<dbReference type="VEuPathDB" id="TriTrypDB:BSAL_13735"/>
<dbReference type="Proteomes" id="UP000051952">
    <property type="component" value="Unassembled WGS sequence"/>
</dbReference>
<name>A0A0S4J9D1_BODSA</name>
<protein>
    <submittedName>
        <fullName evidence="3">Membrane-associated protein, putative</fullName>
    </submittedName>
</protein>
<keyword evidence="2" id="KW-0812">Transmembrane</keyword>
<dbReference type="AlphaFoldDB" id="A0A0S4J9D1"/>
<feature type="non-terminal residue" evidence="3">
    <location>
        <position position="222"/>
    </location>
</feature>
<accession>A0A0S4J9D1</accession>
<dbReference type="EMBL" id="CYKH01001617">
    <property type="protein sequence ID" value="CUG88108.1"/>
    <property type="molecule type" value="Genomic_DNA"/>
</dbReference>
<keyword evidence="2" id="KW-0472">Membrane</keyword>
<feature type="transmembrane region" description="Helical" evidence="2">
    <location>
        <begin position="22"/>
        <end position="43"/>
    </location>
</feature>
<sequence>MIGVAQQTTFRHATTSGSTYEVVLIIAAVTYSLIAVTTIAATVQQPQIGELYRGGYFCNQGYSDASILVRSAASSTVWNVMFNFSVPSSPSCTGSYTGSITFLSTSGVYQFEGSSWISNPCGYIFVPTFTFSIVQGTSSISPPVWYTGVISASGNCAQFKVGKSTLRRPCSAVKQGSNVQLICVTETETYSEDATMTTSWTSSPSSLVSSMTKSSTATASLS</sequence>
<evidence type="ECO:0000256" key="2">
    <source>
        <dbReference type="SAM" id="Phobius"/>
    </source>
</evidence>
<feature type="region of interest" description="Disordered" evidence="1">
    <location>
        <begin position="195"/>
        <end position="222"/>
    </location>
</feature>
<evidence type="ECO:0000313" key="3">
    <source>
        <dbReference type="EMBL" id="CUG88108.1"/>
    </source>
</evidence>